<evidence type="ECO:0000313" key="1">
    <source>
        <dbReference type="EMBL" id="LAA95569.1"/>
    </source>
</evidence>
<sequence>MAENGIHFRVTTMWPRDKLFHFSGLTQFAKHCRRLLQLSEVCCKHCVILLKQQNETITHGVIQEEADTRMQIGHRKRGGSFQNHAMQQRDKVIHSALLIRPAQPFGTWKFPIRSRGFIYK</sequence>
<dbReference type="EMBL" id="IACK01182155">
    <property type="protein sequence ID" value="LAA95569.1"/>
    <property type="molecule type" value="Transcribed_RNA"/>
</dbReference>
<name>A0A2D4JGH3_MICLE</name>
<organism evidence="1">
    <name type="scientific">Micrurus lemniscatus lemniscatus</name>
    <dbReference type="NCBI Taxonomy" id="129467"/>
    <lineage>
        <taxon>Eukaryota</taxon>
        <taxon>Metazoa</taxon>
        <taxon>Chordata</taxon>
        <taxon>Craniata</taxon>
        <taxon>Vertebrata</taxon>
        <taxon>Euteleostomi</taxon>
        <taxon>Lepidosauria</taxon>
        <taxon>Squamata</taxon>
        <taxon>Bifurcata</taxon>
        <taxon>Unidentata</taxon>
        <taxon>Episquamata</taxon>
        <taxon>Toxicofera</taxon>
        <taxon>Serpentes</taxon>
        <taxon>Colubroidea</taxon>
        <taxon>Elapidae</taxon>
        <taxon>Elapinae</taxon>
        <taxon>Micrurus</taxon>
    </lineage>
</organism>
<reference evidence="1" key="2">
    <citation type="submission" date="2017-11" db="EMBL/GenBank/DDBJ databases">
        <title>Coralsnake Venomics: Analyses of Venom Gland Transcriptomes and Proteomes of Six Brazilian Taxa.</title>
        <authorList>
            <person name="Aird S.D."/>
            <person name="Jorge da Silva N."/>
            <person name="Qiu L."/>
            <person name="Villar-Briones A."/>
            <person name="Aparecida-Saddi V."/>
            <person name="Campos-Telles M.P."/>
            <person name="Grau M."/>
            <person name="Mikheyev A.S."/>
        </authorList>
    </citation>
    <scope>NUCLEOTIDE SEQUENCE</scope>
    <source>
        <tissue evidence="1">Venom_gland</tissue>
    </source>
</reference>
<reference evidence="1" key="1">
    <citation type="submission" date="2017-07" db="EMBL/GenBank/DDBJ databases">
        <authorList>
            <person name="Mikheyev A."/>
            <person name="Grau M."/>
        </authorList>
    </citation>
    <scope>NUCLEOTIDE SEQUENCE</scope>
    <source>
        <tissue evidence="1">Venom_gland</tissue>
    </source>
</reference>
<proteinExistence type="predicted"/>
<dbReference type="AlphaFoldDB" id="A0A2D4JGH3"/>
<protein>
    <submittedName>
        <fullName evidence="1">Uncharacterized protein</fullName>
    </submittedName>
</protein>
<accession>A0A2D4JGH3</accession>